<sequence>MNQGEGNYYHLPDNNYDNGYTNEYGDFVQNYAPLGLEVPNTRLYSDSNTPIYEETNLRNSQYYYHQSQPLDLSNNSDVRYLNPAAPRDYYNEAYQADYPPQAVYPQQAKPKFSQYDNNQYVYPEEEPLPNNYYYENNTNNCKYCEYKKTYYPELYQRDLLRSQAAKESEYYAQESRKKLPKPSKKYPVTVKMSKYVKNTNPAKSSALCLPVVTQPLVRRKSKTNQQTKKNYHPQSDEFMENDPRTNNDNYSAHKMHSQGDVKNLDGIGNLLEKLKHPDESFEEEPQTITDKNKIKELAKILKPRVPSSIRFKQQQQTSESDPNNPSYGPRLKISMDKLLTRLQKCETSDEIVNGLSPRSSKTEILSPKTQKDASIKKSYNYEELSKKCQKKDEELAVRTVHKAAMNKSAESVENKKIIKSLDDNCALDLHRSKSYIVDLIDKALSKELGTVPRGQSIHHNLSPQQAITTIGRHRQNDPACYELTPKLANSFASAPVEGSSRVIFEKSASDGQIKPNTSGIDCYVKQLKHLRWGHIRHIQHEAKKLADLEEFLENCGEISD</sequence>
<protein>
    <submittedName>
        <fullName evidence="2">Uncharacterized protein</fullName>
    </submittedName>
</protein>
<dbReference type="Proteomes" id="UP001152799">
    <property type="component" value="Chromosome 8"/>
</dbReference>
<organism evidence="2 3">
    <name type="scientific">Ceutorhynchus assimilis</name>
    <name type="common">cabbage seed weevil</name>
    <dbReference type="NCBI Taxonomy" id="467358"/>
    <lineage>
        <taxon>Eukaryota</taxon>
        <taxon>Metazoa</taxon>
        <taxon>Ecdysozoa</taxon>
        <taxon>Arthropoda</taxon>
        <taxon>Hexapoda</taxon>
        <taxon>Insecta</taxon>
        <taxon>Pterygota</taxon>
        <taxon>Neoptera</taxon>
        <taxon>Endopterygota</taxon>
        <taxon>Coleoptera</taxon>
        <taxon>Polyphaga</taxon>
        <taxon>Cucujiformia</taxon>
        <taxon>Curculionidae</taxon>
        <taxon>Ceutorhynchinae</taxon>
        <taxon>Ceutorhynchus</taxon>
    </lineage>
</organism>
<evidence type="ECO:0000313" key="2">
    <source>
        <dbReference type="EMBL" id="CAG9772851.1"/>
    </source>
</evidence>
<feature type="region of interest" description="Disordered" evidence="1">
    <location>
        <begin position="218"/>
        <end position="247"/>
    </location>
</feature>
<keyword evidence="3" id="KW-1185">Reference proteome</keyword>
<evidence type="ECO:0000256" key="1">
    <source>
        <dbReference type="SAM" id="MobiDB-lite"/>
    </source>
</evidence>
<proteinExistence type="predicted"/>
<evidence type="ECO:0000313" key="3">
    <source>
        <dbReference type="Proteomes" id="UP001152799"/>
    </source>
</evidence>
<dbReference type="AlphaFoldDB" id="A0A9N9MWE8"/>
<feature type="compositionally biased region" description="Polar residues" evidence="1">
    <location>
        <begin position="310"/>
        <end position="326"/>
    </location>
</feature>
<dbReference type="OrthoDB" id="7615648at2759"/>
<accession>A0A9N9MWE8</accession>
<name>A0A9N9MWE8_9CUCU</name>
<gene>
    <name evidence="2" type="ORF">CEUTPL_LOCUS13253</name>
</gene>
<reference evidence="2" key="1">
    <citation type="submission" date="2022-01" db="EMBL/GenBank/DDBJ databases">
        <authorList>
            <person name="King R."/>
        </authorList>
    </citation>
    <scope>NUCLEOTIDE SEQUENCE</scope>
</reference>
<feature type="region of interest" description="Disordered" evidence="1">
    <location>
        <begin position="305"/>
        <end position="330"/>
    </location>
</feature>
<dbReference type="EMBL" id="OU892284">
    <property type="protein sequence ID" value="CAG9772851.1"/>
    <property type="molecule type" value="Genomic_DNA"/>
</dbReference>